<keyword evidence="4" id="KW-0813">Transport</keyword>
<dbReference type="Gene3D" id="1.20.5.420">
    <property type="entry name" value="Immunoglobulin FC, subunit C"/>
    <property type="match status" value="1"/>
</dbReference>
<evidence type="ECO:0000256" key="4">
    <source>
        <dbReference type="ARBA" id="ARBA00022448"/>
    </source>
</evidence>
<keyword evidence="9" id="KW-0175">Coiled coil</keyword>
<feature type="compositionally biased region" description="Low complexity" evidence="10">
    <location>
        <begin position="317"/>
        <end position="326"/>
    </location>
</feature>
<organism evidence="13 14">
    <name type="scientific">Diaporthe australafricana</name>
    <dbReference type="NCBI Taxonomy" id="127596"/>
    <lineage>
        <taxon>Eukaryota</taxon>
        <taxon>Fungi</taxon>
        <taxon>Dikarya</taxon>
        <taxon>Ascomycota</taxon>
        <taxon>Pezizomycotina</taxon>
        <taxon>Sordariomycetes</taxon>
        <taxon>Sordariomycetidae</taxon>
        <taxon>Diaporthales</taxon>
        <taxon>Diaporthaceae</taxon>
        <taxon>Diaporthe</taxon>
    </lineage>
</organism>
<keyword evidence="7" id="KW-0653">Protein transport</keyword>
<keyword evidence="14" id="KW-1185">Reference proteome</keyword>
<keyword evidence="8" id="KW-0472">Membrane</keyword>
<feature type="domain" description="Vta1 C-terminal" evidence="12">
    <location>
        <begin position="388"/>
        <end position="422"/>
    </location>
</feature>
<evidence type="ECO:0000256" key="7">
    <source>
        <dbReference type="ARBA" id="ARBA00022927"/>
    </source>
</evidence>
<evidence type="ECO:0000256" key="3">
    <source>
        <dbReference type="ARBA" id="ARBA00007895"/>
    </source>
</evidence>
<feature type="domain" description="Vta1/callose synthase N-terminal" evidence="11">
    <location>
        <begin position="18"/>
        <end position="159"/>
    </location>
</feature>
<evidence type="ECO:0008006" key="15">
    <source>
        <dbReference type="Google" id="ProtNLM"/>
    </source>
</evidence>
<evidence type="ECO:0000259" key="12">
    <source>
        <dbReference type="Pfam" id="PF18097"/>
    </source>
</evidence>
<gene>
    <name evidence="13" type="ORF">Daus18300_007588</name>
</gene>
<dbReference type="InterPro" id="IPR023175">
    <property type="entry name" value="Vta1/CALS_N_sf"/>
</dbReference>
<dbReference type="InterPro" id="IPR039431">
    <property type="entry name" value="Vta1/CALS_N"/>
</dbReference>
<proteinExistence type="inferred from homology"/>
<evidence type="ECO:0000256" key="9">
    <source>
        <dbReference type="SAM" id="Coils"/>
    </source>
</evidence>
<comment type="similarity">
    <text evidence="3">Belongs to the VTA1 family.</text>
</comment>
<evidence type="ECO:0000256" key="10">
    <source>
        <dbReference type="SAM" id="MobiDB-lite"/>
    </source>
</evidence>
<name>A0ABR3WLT2_9PEZI</name>
<dbReference type="Pfam" id="PF18097">
    <property type="entry name" value="Vta1_C"/>
    <property type="match status" value="1"/>
</dbReference>
<dbReference type="Proteomes" id="UP001583177">
    <property type="component" value="Unassembled WGS sequence"/>
</dbReference>
<evidence type="ECO:0000256" key="6">
    <source>
        <dbReference type="ARBA" id="ARBA00022753"/>
    </source>
</evidence>
<comment type="subcellular location">
    <subcellularLocation>
        <location evidence="2">Cytoplasm</location>
    </subcellularLocation>
    <subcellularLocation>
        <location evidence="1">Endosome membrane</location>
        <topology evidence="1">Peripheral membrane protein</topology>
    </subcellularLocation>
</comment>
<evidence type="ECO:0000256" key="5">
    <source>
        <dbReference type="ARBA" id="ARBA00022490"/>
    </source>
</evidence>
<keyword evidence="5" id="KW-0963">Cytoplasm</keyword>
<dbReference type="Gene3D" id="1.25.40.270">
    <property type="entry name" value="Vacuolar protein sorting-associated protein vta1"/>
    <property type="match status" value="1"/>
</dbReference>
<reference evidence="13 14" key="1">
    <citation type="journal article" date="2024" name="IMA Fungus">
        <title>IMA Genome - F19 : A genome assembly and annotation guide to empower mycologists, including annotated draft genome sequences of Ceratocystis pirilliformis, Diaporthe australafricana, Fusarium ophioides, Paecilomyces lecythidis, and Sporothrix stenoceras.</title>
        <authorList>
            <person name="Aylward J."/>
            <person name="Wilson A.M."/>
            <person name="Visagie C.M."/>
            <person name="Spraker J."/>
            <person name="Barnes I."/>
            <person name="Buitendag C."/>
            <person name="Ceriani C."/>
            <person name="Del Mar Angel L."/>
            <person name="du Plessis D."/>
            <person name="Fuchs T."/>
            <person name="Gasser K."/>
            <person name="Kramer D."/>
            <person name="Li W."/>
            <person name="Munsamy K."/>
            <person name="Piso A."/>
            <person name="Price J.L."/>
            <person name="Sonnekus B."/>
            <person name="Thomas C."/>
            <person name="van der Nest A."/>
            <person name="van Dijk A."/>
            <person name="van Heerden A."/>
            <person name="van Vuuren N."/>
            <person name="Yilmaz N."/>
            <person name="Duong T.A."/>
            <person name="van der Merwe N.A."/>
            <person name="Wingfield M.J."/>
            <person name="Wingfield B.D."/>
        </authorList>
    </citation>
    <scope>NUCLEOTIDE SEQUENCE [LARGE SCALE GENOMIC DNA]</scope>
    <source>
        <strain evidence="13 14">CMW 18300</strain>
    </source>
</reference>
<dbReference type="PANTHER" id="PTHR46009">
    <property type="entry name" value="VACUOLAR PROTEIN SORTING-ASSOCIATED PROTEIN VTA1 HOMOLOG"/>
    <property type="match status" value="1"/>
</dbReference>
<evidence type="ECO:0000313" key="14">
    <source>
        <dbReference type="Proteomes" id="UP001583177"/>
    </source>
</evidence>
<dbReference type="PANTHER" id="PTHR46009:SF1">
    <property type="entry name" value="VACUOLAR PROTEIN SORTING-ASSOCIATED PROTEIN VTA1 HOMOLOG"/>
    <property type="match status" value="1"/>
</dbReference>
<dbReference type="InterPro" id="IPR041212">
    <property type="entry name" value="Vta1_C"/>
</dbReference>
<dbReference type="Pfam" id="PF04652">
    <property type="entry name" value="Vta1"/>
    <property type="match status" value="1"/>
</dbReference>
<dbReference type="EMBL" id="JAWRVE010000067">
    <property type="protein sequence ID" value="KAL1864573.1"/>
    <property type="molecule type" value="Genomic_DNA"/>
</dbReference>
<dbReference type="InterPro" id="IPR044538">
    <property type="entry name" value="Vta1-like"/>
</dbReference>
<accession>A0ABR3WLT2</accession>
<evidence type="ECO:0000256" key="8">
    <source>
        <dbReference type="ARBA" id="ARBA00023136"/>
    </source>
</evidence>
<evidence type="ECO:0000256" key="1">
    <source>
        <dbReference type="ARBA" id="ARBA00004481"/>
    </source>
</evidence>
<comment type="caution">
    <text evidence="13">The sequence shown here is derived from an EMBL/GenBank/DDBJ whole genome shotgun (WGS) entry which is preliminary data.</text>
</comment>
<feature type="compositionally biased region" description="Pro residues" evidence="10">
    <location>
        <begin position="260"/>
        <end position="275"/>
    </location>
</feature>
<feature type="coiled-coil region" evidence="9">
    <location>
        <begin position="58"/>
        <end position="88"/>
    </location>
</feature>
<protein>
    <recommendedName>
        <fullName evidence="15">DUF605-domain-containing protein</fullName>
    </recommendedName>
</protein>
<sequence>MADEIPQGLKQADISLYKTATRAAQLSNVKPIVAYWCEYWVVNQILARNLHSTDAETLNYTTNLMDKLEQTKNEYANEDAIMDDATAQAYIEQFAQETLDRAERVIKAGKVTQQTASTFDAALTFFNLVNVWGPPDTETQQKIKYAKWNAARITRAIKEGKDPNETNPKKEDLPPQQPDLDPTDPDVQALASPSGQVPRAATVEDAPDPDLKRDSAGVSLPHTPVLPDPPASVPDDGELKLPSAPGYGDEPDSAVSPGYFDPPPTLPSPISPPTNHPTNYTPGADAPSAPQTWTPTPPPAASSFAPPSVPSGPPTFAPSAPSTAAVAPPPTFSPPPANLTPKAMPPPASVPRPVIPAPTSLGNSGAAPTAPGGFGQQAPATYTADGAAMAQAQKHAKWAISALNFEDVPTAVRELRKALENLGAS</sequence>
<evidence type="ECO:0000313" key="13">
    <source>
        <dbReference type="EMBL" id="KAL1864573.1"/>
    </source>
</evidence>
<feature type="compositionally biased region" description="Pro residues" evidence="10">
    <location>
        <begin position="307"/>
        <end position="316"/>
    </location>
</feature>
<feature type="compositionally biased region" description="Basic and acidic residues" evidence="10">
    <location>
        <begin position="157"/>
        <end position="173"/>
    </location>
</feature>
<evidence type="ECO:0000256" key="2">
    <source>
        <dbReference type="ARBA" id="ARBA00004496"/>
    </source>
</evidence>
<feature type="compositionally biased region" description="Pro residues" evidence="10">
    <location>
        <begin position="327"/>
        <end position="356"/>
    </location>
</feature>
<keyword evidence="6" id="KW-0967">Endosome</keyword>
<evidence type="ECO:0000259" key="11">
    <source>
        <dbReference type="Pfam" id="PF04652"/>
    </source>
</evidence>
<feature type="region of interest" description="Disordered" evidence="10">
    <location>
        <begin position="157"/>
        <end position="380"/>
    </location>
</feature>